<keyword evidence="2" id="KW-1185">Reference proteome</keyword>
<dbReference type="KEGG" id="ctae:BGI42_06175"/>
<name>A0A1D7XJ42_9CLOT</name>
<dbReference type="AlphaFoldDB" id="A0A1D7XJ42"/>
<dbReference type="EMBL" id="CP017253">
    <property type="protein sequence ID" value="AOR23345.1"/>
    <property type="molecule type" value="Genomic_DNA"/>
</dbReference>
<dbReference type="RefSeq" id="WP_069679496.1">
    <property type="nucleotide sequence ID" value="NZ_CP017253.2"/>
</dbReference>
<dbReference type="InterPro" id="IPR035994">
    <property type="entry name" value="Nucleoside_phosphorylase_sf"/>
</dbReference>
<accession>A0A1D7XJ42</accession>
<organism evidence="1 2">
    <name type="scientific">Clostridium taeniosporum</name>
    <dbReference type="NCBI Taxonomy" id="394958"/>
    <lineage>
        <taxon>Bacteria</taxon>
        <taxon>Bacillati</taxon>
        <taxon>Bacillota</taxon>
        <taxon>Clostridia</taxon>
        <taxon>Eubacteriales</taxon>
        <taxon>Clostridiaceae</taxon>
        <taxon>Clostridium</taxon>
    </lineage>
</organism>
<evidence type="ECO:0000313" key="2">
    <source>
        <dbReference type="Proteomes" id="UP000094652"/>
    </source>
</evidence>
<dbReference type="Proteomes" id="UP000094652">
    <property type="component" value="Chromosome"/>
</dbReference>
<dbReference type="GO" id="GO:0003824">
    <property type="term" value="F:catalytic activity"/>
    <property type="evidence" value="ECO:0007669"/>
    <property type="project" value="InterPro"/>
</dbReference>
<protein>
    <submittedName>
        <fullName evidence="1">Uncharacterized protein</fullName>
    </submittedName>
</protein>
<dbReference type="Gene3D" id="3.40.50.1580">
    <property type="entry name" value="Nucleoside phosphorylase domain"/>
    <property type="match status" value="1"/>
</dbReference>
<proteinExistence type="predicted"/>
<dbReference type="SUPFAM" id="SSF51735">
    <property type="entry name" value="NAD(P)-binding Rossmann-fold domains"/>
    <property type="match status" value="1"/>
</dbReference>
<dbReference type="GO" id="GO:0009116">
    <property type="term" value="P:nucleoside metabolic process"/>
    <property type="evidence" value="ECO:0007669"/>
    <property type="project" value="InterPro"/>
</dbReference>
<evidence type="ECO:0000313" key="1">
    <source>
        <dbReference type="EMBL" id="AOR23345.1"/>
    </source>
</evidence>
<gene>
    <name evidence="1" type="ORF">BGI42_06175</name>
</gene>
<dbReference type="OrthoDB" id="9808814at2"/>
<dbReference type="STRING" id="394958.BGI42_06175"/>
<sequence length="155" mass="18006">MDSDLIINIGLYGSKNKNLQIGQTFLYNKIIDNDTKRTYYTDILFKHTLKKEVLKHVQNNLTHFSNSLLDESRKYGVKIITIHPDIAKTNFYRNANFKEGNLLDTYITPDEVANAVDMTLKARDRLVITDITLRTQKTKFKEKNKSKSIMMKITS</sequence>
<dbReference type="InterPro" id="IPR036291">
    <property type="entry name" value="NAD(P)-bd_dom_sf"/>
</dbReference>
<reference evidence="2" key="1">
    <citation type="submission" date="2016-09" db="EMBL/GenBank/DDBJ databases">
        <title>Genomics of Clostridium taeniosporum, an organism which forms endospores with ribbon-like appendages.</title>
        <authorList>
            <person name="Walker J.R."/>
        </authorList>
    </citation>
    <scope>NUCLEOTIDE SEQUENCE [LARGE SCALE GENOMIC DNA]</scope>
    <source>
        <strain evidence="2">1/k</strain>
    </source>
</reference>